<comment type="caution">
    <text evidence="2">The sequence shown here is derived from an EMBL/GenBank/DDBJ whole genome shotgun (WGS) entry which is preliminary data.</text>
</comment>
<protein>
    <recommendedName>
        <fullName evidence="1">Ribonuclease H1 N-terminal domain-containing protein</fullName>
    </recommendedName>
</protein>
<dbReference type="InterPro" id="IPR037056">
    <property type="entry name" value="RNase_H1_N_sf"/>
</dbReference>
<dbReference type="AlphaFoldDB" id="A0AAD7N7Y3"/>
<evidence type="ECO:0000313" key="2">
    <source>
        <dbReference type="EMBL" id="KAJ7750623.1"/>
    </source>
</evidence>
<evidence type="ECO:0000259" key="1">
    <source>
        <dbReference type="Pfam" id="PF01693"/>
    </source>
</evidence>
<dbReference type="SUPFAM" id="SSF55658">
    <property type="entry name" value="L9 N-domain-like"/>
    <property type="match status" value="1"/>
</dbReference>
<keyword evidence="3" id="KW-1185">Reference proteome</keyword>
<dbReference type="Proteomes" id="UP001215598">
    <property type="component" value="Unassembled WGS sequence"/>
</dbReference>
<dbReference type="EMBL" id="JARKIB010000065">
    <property type="protein sequence ID" value="KAJ7750623.1"/>
    <property type="molecule type" value="Genomic_DNA"/>
</dbReference>
<accession>A0AAD7N7Y3</accession>
<feature type="domain" description="Ribonuclease H1 N-terminal" evidence="1">
    <location>
        <begin position="117"/>
        <end position="158"/>
    </location>
</feature>
<dbReference type="InterPro" id="IPR011320">
    <property type="entry name" value="RNase_H1_N"/>
</dbReference>
<reference evidence="2" key="1">
    <citation type="submission" date="2023-03" db="EMBL/GenBank/DDBJ databases">
        <title>Massive genome expansion in bonnet fungi (Mycena s.s.) driven by repeated elements and novel gene families across ecological guilds.</title>
        <authorList>
            <consortium name="Lawrence Berkeley National Laboratory"/>
            <person name="Harder C.B."/>
            <person name="Miyauchi S."/>
            <person name="Viragh M."/>
            <person name="Kuo A."/>
            <person name="Thoen E."/>
            <person name="Andreopoulos B."/>
            <person name="Lu D."/>
            <person name="Skrede I."/>
            <person name="Drula E."/>
            <person name="Henrissat B."/>
            <person name="Morin E."/>
            <person name="Kohler A."/>
            <person name="Barry K."/>
            <person name="LaButti K."/>
            <person name="Morin E."/>
            <person name="Salamov A."/>
            <person name="Lipzen A."/>
            <person name="Mereny Z."/>
            <person name="Hegedus B."/>
            <person name="Baldrian P."/>
            <person name="Stursova M."/>
            <person name="Weitz H."/>
            <person name="Taylor A."/>
            <person name="Grigoriev I.V."/>
            <person name="Nagy L.G."/>
            <person name="Martin F."/>
            <person name="Kauserud H."/>
        </authorList>
    </citation>
    <scope>NUCLEOTIDE SEQUENCE</scope>
    <source>
        <strain evidence="2">CBHHK182m</strain>
    </source>
</reference>
<organism evidence="2 3">
    <name type="scientific">Mycena metata</name>
    <dbReference type="NCBI Taxonomy" id="1033252"/>
    <lineage>
        <taxon>Eukaryota</taxon>
        <taxon>Fungi</taxon>
        <taxon>Dikarya</taxon>
        <taxon>Basidiomycota</taxon>
        <taxon>Agaricomycotina</taxon>
        <taxon>Agaricomycetes</taxon>
        <taxon>Agaricomycetidae</taxon>
        <taxon>Agaricales</taxon>
        <taxon>Marasmiineae</taxon>
        <taxon>Mycenaceae</taxon>
        <taxon>Mycena</taxon>
    </lineage>
</organism>
<gene>
    <name evidence="2" type="ORF">B0H16DRAFT_1460720</name>
</gene>
<sequence length="200" mass="21879">MSQQTANKTNSAEKEMEVLISRLTALSKLGLEMTRHCIDVTEAIPRVIRAQVDAQVDAILEGATNASGEDLSLLQFFSLKSSTVEPAGPTWYSTPAPTPAQMEARYPPGVNDDIPHYVVCIGRVPGLYTSSQDAEDQVCGVPDMSRRKKDTRAEALRWYREQHALGKTMRVSEVPPPTPGASSSRHYVTLGTVKVSVHID</sequence>
<dbReference type="Gene3D" id="3.40.970.10">
    <property type="entry name" value="Ribonuclease H1, N-terminal domain"/>
    <property type="match status" value="1"/>
</dbReference>
<proteinExistence type="predicted"/>
<dbReference type="Pfam" id="PF01693">
    <property type="entry name" value="Cauli_VI"/>
    <property type="match status" value="1"/>
</dbReference>
<dbReference type="InterPro" id="IPR009027">
    <property type="entry name" value="Ribosomal_bL9/RNase_H1_N"/>
</dbReference>
<evidence type="ECO:0000313" key="3">
    <source>
        <dbReference type="Proteomes" id="UP001215598"/>
    </source>
</evidence>
<name>A0AAD7N7Y3_9AGAR</name>